<dbReference type="PANTHER" id="PTHR40980:SF4">
    <property type="entry name" value="TONB-DEPENDENT RECEPTOR-LIKE BETA-BARREL DOMAIN-CONTAINING PROTEIN"/>
    <property type="match status" value="1"/>
</dbReference>
<dbReference type="InterPro" id="IPR037066">
    <property type="entry name" value="Plug_dom_sf"/>
</dbReference>
<evidence type="ECO:0000259" key="6">
    <source>
        <dbReference type="Pfam" id="PF07715"/>
    </source>
</evidence>
<dbReference type="InterPro" id="IPR012910">
    <property type="entry name" value="Plug_dom"/>
</dbReference>
<dbReference type="GO" id="GO:0030246">
    <property type="term" value="F:carbohydrate binding"/>
    <property type="evidence" value="ECO:0007669"/>
    <property type="project" value="InterPro"/>
</dbReference>
<keyword evidence="2" id="KW-0813">Transport</keyword>
<protein>
    <recommendedName>
        <fullName evidence="6">TonB-dependent receptor plug domain-containing protein</fullName>
    </recommendedName>
</protein>
<dbReference type="PROSITE" id="PS52016">
    <property type="entry name" value="TONB_DEPENDENT_REC_3"/>
    <property type="match status" value="1"/>
</dbReference>
<dbReference type="PANTHER" id="PTHR40980">
    <property type="entry name" value="PLUG DOMAIN-CONTAINING PROTEIN"/>
    <property type="match status" value="1"/>
</dbReference>
<dbReference type="Gene3D" id="2.40.170.20">
    <property type="entry name" value="TonB-dependent receptor, beta-barrel domain"/>
    <property type="match status" value="1"/>
</dbReference>
<dbReference type="AlphaFoldDB" id="A0A381S6V6"/>
<evidence type="ECO:0000256" key="5">
    <source>
        <dbReference type="ARBA" id="ARBA00023237"/>
    </source>
</evidence>
<dbReference type="Pfam" id="PF07715">
    <property type="entry name" value="Plug"/>
    <property type="match status" value="1"/>
</dbReference>
<dbReference type="Gene3D" id="2.60.40.1120">
    <property type="entry name" value="Carboxypeptidase-like, regulatory domain"/>
    <property type="match status" value="1"/>
</dbReference>
<dbReference type="InterPro" id="IPR039426">
    <property type="entry name" value="TonB-dep_rcpt-like"/>
</dbReference>
<evidence type="ECO:0000313" key="7">
    <source>
        <dbReference type="EMBL" id="SUZ99048.1"/>
    </source>
</evidence>
<reference evidence="7" key="1">
    <citation type="submission" date="2018-05" db="EMBL/GenBank/DDBJ databases">
        <authorList>
            <person name="Lanie J.A."/>
            <person name="Ng W.-L."/>
            <person name="Kazmierczak K.M."/>
            <person name="Andrzejewski T.M."/>
            <person name="Davidsen T.M."/>
            <person name="Wayne K.J."/>
            <person name="Tettelin H."/>
            <person name="Glass J.I."/>
            <person name="Rusch D."/>
            <person name="Podicherti R."/>
            <person name="Tsui H.-C.T."/>
            <person name="Winkler M.E."/>
        </authorList>
    </citation>
    <scope>NUCLEOTIDE SEQUENCE</scope>
</reference>
<organism evidence="7">
    <name type="scientific">marine metagenome</name>
    <dbReference type="NCBI Taxonomy" id="408172"/>
    <lineage>
        <taxon>unclassified sequences</taxon>
        <taxon>metagenomes</taxon>
        <taxon>ecological metagenomes</taxon>
    </lineage>
</organism>
<dbReference type="SUPFAM" id="SSF56935">
    <property type="entry name" value="Porins"/>
    <property type="match status" value="1"/>
</dbReference>
<dbReference type="SUPFAM" id="SSF49452">
    <property type="entry name" value="Starch-binding domain-like"/>
    <property type="match status" value="1"/>
</dbReference>
<dbReference type="InterPro" id="IPR013784">
    <property type="entry name" value="Carb-bd-like_fold"/>
</dbReference>
<keyword evidence="4" id="KW-0472">Membrane</keyword>
<accession>A0A381S6V6</accession>
<dbReference type="InterPro" id="IPR036942">
    <property type="entry name" value="Beta-barrel_TonB_sf"/>
</dbReference>
<dbReference type="GO" id="GO:0009279">
    <property type="term" value="C:cell outer membrane"/>
    <property type="evidence" value="ECO:0007669"/>
    <property type="project" value="UniProtKB-SubCell"/>
</dbReference>
<gene>
    <name evidence="7" type="ORF">METZ01_LOCUS51902</name>
</gene>
<dbReference type="EMBL" id="UINC01002663">
    <property type="protein sequence ID" value="SUZ99048.1"/>
    <property type="molecule type" value="Genomic_DNA"/>
</dbReference>
<evidence type="ECO:0000256" key="2">
    <source>
        <dbReference type="ARBA" id="ARBA00022448"/>
    </source>
</evidence>
<name>A0A381S6V6_9ZZZZ</name>
<dbReference type="Gene3D" id="2.170.130.10">
    <property type="entry name" value="TonB-dependent receptor, plug domain"/>
    <property type="match status" value="1"/>
</dbReference>
<feature type="domain" description="TonB-dependent receptor plug" evidence="6">
    <location>
        <begin position="139"/>
        <end position="240"/>
    </location>
</feature>
<proteinExistence type="predicted"/>
<comment type="subcellular location">
    <subcellularLocation>
        <location evidence="1">Cell outer membrane</location>
        <topology evidence="1">Multi-pass membrane protein</topology>
    </subcellularLocation>
</comment>
<sequence>MPIIKGVKKMRLSVLFFTTIVMISNSLAQGQGFTLTGYVKDAKNGTPLAGANVLVVGTSIGTAAIENGQYKISDLKEGKYLIRAEYIGYITAEDSISVTDDGNINLDFNLNYTTIEGKEVNVTAQAKGQMDAINRQLNARSIVNIVSSDRIQELPDANAAESVARVPGVTIKREGGEGNKVVIRGLSPKYNAITVDGTRLASTDTDDRSTDLSMISQYMLDGIEVTKAGTPDLDADVLGGTVNFILKKAKPGLHANVIAQGIYNGLKENYNDNKFVFDVSNRFWKDRIGILGQIDLENRNRSSHELGATYSNPGAELDSINPLTLTGLNLYDIIRDNERQNGLLFIDVIIPNGNISYSNLNSSIFKDVINYSNNYSLGNNYKNSSSGTNDNTISVTTETLRYKQILFSKLHIDAFSSFSQSKNDLRAYSFDFNESHAYTEPTNNLTIPKIQEIAKNDTGNTALNGYSYNGIFSNEEETTYGLNLEYDFRLSKQLSGKLKIGNKFRSKSRDFDRNHEYAPVAAAAGLAGPRDSLVHYFPRLFDNMGQDPRRIPIAGFMDDEYDDSNFFNGQYSMGPVADLDFMMEVFKYFKKNFGRYSPGASTIDEYIMHRLHQTNSILYDYSGEENYSAYYFMLDMDIGSKFNIIAGGRSETNKTTYNSYRGYRAALPHWVYVGEAYTHKRENEFWLPALFMRYKPFSWLNIRFARTNTLTRPNYTDIIPLYEISGPGSSVDYRNPYLEPGSSENTDFTISINQHHLGLFSVGYFEKSIKDLIYASGRRYISDPNDYGLPEGTHKYYIQNYTSNNPYKVILSGLELDYQTRFWYLPSVFSGLVLNANYTVTQSEVKYPRTIIEYEIDWGPPLTTTTTNIDTFYIERLIDQPDEIINVSLGYDYKGFSGRLSMLYKSNVFMRTDFWPELRQSTDDYKRWDLSLKMDLPVDGLEIFLHVSNITEAVDINRFRNKYLSLEQHYGKTIDLGFRYSF</sequence>
<keyword evidence="5" id="KW-0998">Cell outer membrane</keyword>
<keyword evidence="3" id="KW-0812">Transmembrane</keyword>
<evidence type="ECO:0000256" key="1">
    <source>
        <dbReference type="ARBA" id="ARBA00004571"/>
    </source>
</evidence>
<evidence type="ECO:0000256" key="4">
    <source>
        <dbReference type="ARBA" id="ARBA00023136"/>
    </source>
</evidence>
<dbReference type="Pfam" id="PF13715">
    <property type="entry name" value="CarbopepD_reg_2"/>
    <property type="match status" value="1"/>
</dbReference>
<evidence type="ECO:0000256" key="3">
    <source>
        <dbReference type="ARBA" id="ARBA00022692"/>
    </source>
</evidence>